<evidence type="ECO:0000313" key="1">
    <source>
        <dbReference type="EMBL" id="DAE30963.1"/>
    </source>
</evidence>
<accession>A0A8S5RIG0</accession>
<organism evidence="1">
    <name type="scientific">virus sp. ctML55</name>
    <dbReference type="NCBI Taxonomy" id="2827627"/>
    <lineage>
        <taxon>Viruses</taxon>
    </lineage>
</organism>
<reference evidence="1" key="1">
    <citation type="journal article" date="2021" name="Proc. Natl. Acad. Sci. U.S.A.">
        <title>A Catalog of Tens of Thousands of Viruses from Human Metagenomes Reveals Hidden Associations with Chronic Diseases.</title>
        <authorList>
            <person name="Tisza M.J."/>
            <person name="Buck C.B."/>
        </authorList>
    </citation>
    <scope>NUCLEOTIDE SEQUENCE</scope>
    <source>
        <strain evidence="1">CtML55</strain>
    </source>
</reference>
<proteinExistence type="predicted"/>
<protein>
    <submittedName>
        <fullName evidence="1">Uncharacterized protein</fullName>
    </submittedName>
</protein>
<dbReference type="EMBL" id="BK059105">
    <property type="protein sequence ID" value="DAE30963.1"/>
    <property type="molecule type" value="Genomic_DNA"/>
</dbReference>
<name>A0A8S5RIG0_9VIRU</name>
<sequence length="35" mass="4064">MKTSFSILLDTVNCLHSYKLLLQSLHLCSNHFENL</sequence>